<dbReference type="EMBL" id="AFGF01000162">
    <property type="protein sequence ID" value="EGO62864.1"/>
    <property type="molecule type" value="Genomic_DNA"/>
</dbReference>
<dbReference type="InterPro" id="IPR037682">
    <property type="entry name" value="TonB_C"/>
</dbReference>
<organism evidence="12 13">
    <name type="scientific">Acetonema longum DSM 6540</name>
    <dbReference type="NCBI Taxonomy" id="1009370"/>
    <lineage>
        <taxon>Bacteria</taxon>
        <taxon>Bacillati</taxon>
        <taxon>Bacillota</taxon>
        <taxon>Negativicutes</taxon>
        <taxon>Acetonemataceae</taxon>
        <taxon>Acetonema</taxon>
    </lineage>
</organism>
<dbReference type="RefSeq" id="WP_004097455.1">
    <property type="nucleotide sequence ID" value="NZ_AFGF01000162.1"/>
</dbReference>
<dbReference type="GO" id="GO:0098797">
    <property type="term" value="C:plasma membrane protein complex"/>
    <property type="evidence" value="ECO:0007669"/>
    <property type="project" value="TreeGrafter"/>
</dbReference>
<dbReference type="InterPro" id="IPR006260">
    <property type="entry name" value="TonB/TolA_C"/>
</dbReference>
<keyword evidence="4" id="KW-1003">Cell membrane</keyword>
<accession>F7NM63</accession>
<dbReference type="InterPro" id="IPR051045">
    <property type="entry name" value="TonB-dependent_transducer"/>
</dbReference>
<dbReference type="Proteomes" id="UP000003240">
    <property type="component" value="Unassembled WGS sequence"/>
</dbReference>
<feature type="compositionally biased region" description="Gly residues" evidence="10">
    <location>
        <begin position="111"/>
        <end position="133"/>
    </location>
</feature>
<dbReference type="InterPro" id="IPR003538">
    <property type="entry name" value="TonB"/>
</dbReference>
<keyword evidence="5" id="KW-0997">Cell inner membrane</keyword>
<keyword evidence="6" id="KW-0812">Transmembrane</keyword>
<evidence type="ECO:0000256" key="1">
    <source>
        <dbReference type="ARBA" id="ARBA00004383"/>
    </source>
</evidence>
<evidence type="ECO:0000256" key="7">
    <source>
        <dbReference type="ARBA" id="ARBA00022927"/>
    </source>
</evidence>
<evidence type="ECO:0000256" key="9">
    <source>
        <dbReference type="ARBA" id="ARBA00023136"/>
    </source>
</evidence>
<proteinExistence type="inferred from homology"/>
<dbReference type="PANTHER" id="PTHR33446">
    <property type="entry name" value="PROTEIN TONB-RELATED"/>
    <property type="match status" value="1"/>
</dbReference>
<evidence type="ECO:0000256" key="6">
    <source>
        <dbReference type="ARBA" id="ARBA00022692"/>
    </source>
</evidence>
<evidence type="ECO:0000259" key="11">
    <source>
        <dbReference type="PROSITE" id="PS52015"/>
    </source>
</evidence>
<protein>
    <submittedName>
        <fullName evidence="12">TonB family protein</fullName>
    </submittedName>
</protein>
<keyword evidence="3" id="KW-0813">Transport</keyword>
<sequence length="225" mass="23473">MRECSYKQAAAISLLLHVVAGIALSVAPFALSRFEPVSDVVPVRLLSMGEMGGMTAEAAAPVPPMPAPEPVLEETVAEPQPQPLPDTVDEPAVATLAPPAPQTGNPQAGQPGIGQGEGKGDGEGYGDGLGGSGENQARILEGTKPRYPMAARREGREGSVVVNILVGTDGRPETVTIRESSGFAELDEAALAAVKKWRFAPAMKDGQPIAGYHAVRIRFRLTDTD</sequence>
<evidence type="ECO:0000256" key="8">
    <source>
        <dbReference type="ARBA" id="ARBA00022989"/>
    </source>
</evidence>
<dbReference type="OrthoDB" id="9792439at2"/>
<comment type="subcellular location">
    <subcellularLocation>
        <location evidence="1">Cell inner membrane</location>
        <topology evidence="1">Single-pass membrane protein</topology>
        <orientation evidence="1">Periplasmic side</orientation>
    </subcellularLocation>
</comment>
<evidence type="ECO:0000256" key="10">
    <source>
        <dbReference type="SAM" id="MobiDB-lite"/>
    </source>
</evidence>
<evidence type="ECO:0000313" key="13">
    <source>
        <dbReference type="Proteomes" id="UP000003240"/>
    </source>
</evidence>
<comment type="similarity">
    <text evidence="2">Belongs to the TonB family.</text>
</comment>
<keyword evidence="9" id="KW-0472">Membrane</keyword>
<gene>
    <name evidence="12" type="ORF">ALO_15952</name>
</gene>
<evidence type="ECO:0000256" key="5">
    <source>
        <dbReference type="ARBA" id="ARBA00022519"/>
    </source>
</evidence>
<dbReference type="STRING" id="1009370.ALO_15952"/>
<evidence type="ECO:0000256" key="3">
    <source>
        <dbReference type="ARBA" id="ARBA00022448"/>
    </source>
</evidence>
<feature type="domain" description="TonB C-terminal" evidence="11">
    <location>
        <begin position="132"/>
        <end position="225"/>
    </location>
</feature>
<dbReference type="PANTHER" id="PTHR33446:SF2">
    <property type="entry name" value="PROTEIN TONB"/>
    <property type="match status" value="1"/>
</dbReference>
<keyword evidence="7" id="KW-0653">Protein transport</keyword>
<dbReference type="GO" id="GO:0015031">
    <property type="term" value="P:protein transport"/>
    <property type="evidence" value="ECO:0007669"/>
    <property type="project" value="UniProtKB-KW"/>
</dbReference>
<comment type="caution">
    <text evidence="12">The sequence shown here is derived from an EMBL/GenBank/DDBJ whole genome shotgun (WGS) entry which is preliminary data.</text>
</comment>
<dbReference type="Pfam" id="PF03544">
    <property type="entry name" value="TonB_C"/>
    <property type="match status" value="1"/>
</dbReference>
<dbReference type="PROSITE" id="PS52015">
    <property type="entry name" value="TONB_CTD"/>
    <property type="match status" value="1"/>
</dbReference>
<evidence type="ECO:0000313" key="12">
    <source>
        <dbReference type="EMBL" id="EGO62864.1"/>
    </source>
</evidence>
<dbReference type="eggNOG" id="COG0810">
    <property type="taxonomic scope" value="Bacteria"/>
</dbReference>
<evidence type="ECO:0000256" key="4">
    <source>
        <dbReference type="ARBA" id="ARBA00022475"/>
    </source>
</evidence>
<name>F7NM63_9FIRM</name>
<dbReference type="GO" id="GO:0015891">
    <property type="term" value="P:siderophore transport"/>
    <property type="evidence" value="ECO:0007669"/>
    <property type="project" value="InterPro"/>
</dbReference>
<dbReference type="GO" id="GO:0055085">
    <property type="term" value="P:transmembrane transport"/>
    <property type="evidence" value="ECO:0007669"/>
    <property type="project" value="InterPro"/>
</dbReference>
<reference evidence="12 13" key="1">
    <citation type="journal article" date="2011" name="EMBO J.">
        <title>Structural diversity of bacterial flagellar motors.</title>
        <authorList>
            <person name="Chen S."/>
            <person name="Beeby M."/>
            <person name="Murphy G.E."/>
            <person name="Leadbetter J.R."/>
            <person name="Hendrixson D.R."/>
            <person name="Briegel A."/>
            <person name="Li Z."/>
            <person name="Shi J."/>
            <person name="Tocheva E.I."/>
            <person name="Muller A."/>
            <person name="Dobro M.J."/>
            <person name="Jensen G.J."/>
        </authorList>
    </citation>
    <scope>NUCLEOTIDE SEQUENCE [LARGE SCALE GENOMIC DNA]</scope>
    <source>
        <strain evidence="12 13">DSM 6540</strain>
    </source>
</reference>
<feature type="region of interest" description="Disordered" evidence="10">
    <location>
        <begin position="75"/>
        <end position="140"/>
    </location>
</feature>
<dbReference type="GO" id="GO:0030288">
    <property type="term" value="C:outer membrane-bounded periplasmic space"/>
    <property type="evidence" value="ECO:0007669"/>
    <property type="project" value="InterPro"/>
</dbReference>
<dbReference type="GO" id="GO:0031992">
    <property type="term" value="F:energy transducer activity"/>
    <property type="evidence" value="ECO:0007669"/>
    <property type="project" value="InterPro"/>
</dbReference>
<dbReference type="PRINTS" id="PR01374">
    <property type="entry name" value="TONBPROTEIN"/>
</dbReference>
<dbReference type="Gene3D" id="3.30.1150.10">
    <property type="match status" value="1"/>
</dbReference>
<dbReference type="NCBIfam" id="TIGR01352">
    <property type="entry name" value="tonB_Cterm"/>
    <property type="match status" value="1"/>
</dbReference>
<evidence type="ECO:0000256" key="2">
    <source>
        <dbReference type="ARBA" id="ARBA00006555"/>
    </source>
</evidence>
<keyword evidence="13" id="KW-1185">Reference proteome</keyword>
<keyword evidence="8" id="KW-1133">Transmembrane helix</keyword>
<dbReference type="SUPFAM" id="SSF74653">
    <property type="entry name" value="TolA/TonB C-terminal domain"/>
    <property type="match status" value="1"/>
</dbReference>
<dbReference type="AlphaFoldDB" id="F7NM63"/>